<protein>
    <submittedName>
        <fullName evidence="4">DUF4377 domain-containing protein</fullName>
    </submittedName>
</protein>
<proteinExistence type="predicted"/>
<evidence type="ECO:0000256" key="1">
    <source>
        <dbReference type="SAM" id="SignalP"/>
    </source>
</evidence>
<reference evidence="4 5" key="2">
    <citation type="submission" date="2018-08" db="EMBL/GenBank/DDBJ databases">
        <title>The draft genome of Acinetobacter sichuanensis strain WCHAc060041.</title>
        <authorList>
            <person name="Qin J."/>
            <person name="Feng Y."/>
            <person name="Zong Z."/>
        </authorList>
    </citation>
    <scope>NUCLEOTIDE SEQUENCE [LARGE SCALE GENOMIC DNA]</scope>
    <source>
        <strain evidence="4 5">WCHAc060041</strain>
    </source>
</reference>
<reference evidence="3" key="4">
    <citation type="submission" date="2024-09" db="EMBL/GenBank/DDBJ databases">
        <authorList>
            <person name="Sun Q."/>
            <person name="Mori K."/>
        </authorList>
    </citation>
    <scope>NUCLEOTIDE SEQUENCE</scope>
    <source>
        <strain evidence="3">KCTC 62575</strain>
    </source>
</reference>
<feature type="chain" id="PRO_5016646161" evidence="1">
    <location>
        <begin position="21"/>
        <end position="117"/>
    </location>
</feature>
<dbReference type="Proteomes" id="UP000240957">
    <property type="component" value="Unassembled WGS sequence"/>
</dbReference>
<evidence type="ECO:0000259" key="2">
    <source>
        <dbReference type="Pfam" id="PF14302"/>
    </source>
</evidence>
<dbReference type="RefSeq" id="WP_107007874.1">
    <property type="nucleotide sequence ID" value="NZ_JBHRSF010000044.1"/>
</dbReference>
<evidence type="ECO:0000313" key="6">
    <source>
        <dbReference type="Proteomes" id="UP001595455"/>
    </source>
</evidence>
<keyword evidence="1" id="KW-0732">Signal</keyword>
<reference evidence="3" key="1">
    <citation type="journal article" date="2014" name="Int. J. Syst. Evol. Microbiol.">
        <title>Complete genome of a new Firmicutes species belonging to the dominant human colonic microbiota ('Ruminococcus bicirculans') reveals two chromosomes and a selective capacity to utilize plant glucans.</title>
        <authorList>
            <consortium name="NISC Comparative Sequencing Program"/>
            <person name="Wegmann U."/>
            <person name="Louis P."/>
            <person name="Goesmann A."/>
            <person name="Henrissat B."/>
            <person name="Duncan S.H."/>
            <person name="Flint H.J."/>
        </authorList>
    </citation>
    <scope>NUCLEOTIDE SEQUENCE</scope>
    <source>
        <strain evidence="3">KCTC 62575</strain>
    </source>
</reference>
<evidence type="ECO:0000313" key="5">
    <source>
        <dbReference type="Proteomes" id="UP000240957"/>
    </source>
</evidence>
<evidence type="ECO:0000313" key="4">
    <source>
        <dbReference type="EMBL" id="RFC83887.1"/>
    </source>
</evidence>
<feature type="domain" description="DUF4377" evidence="2">
    <location>
        <begin position="35"/>
        <end position="117"/>
    </location>
</feature>
<sequence>MLKQIVALSFSLVITSHLMAQSTAPQAHYETIFMEIAPQKRVCHGIGVTECLQYKKFVFDENGQKIYKNSAWYNLYTPIEGYEHNPTRQATLRIKSYSVKNPPADSSSVRYVLEKQI</sequence>
<dbReference type="EMBL" id="JBHRSF010000044">
    <property type="protein sequence ID" value="MFC2995954.1"/>
    <property type="molecule type" value="Genomic_DNA"/>
</dbReference>
<feature type="signal peptide" evidence="1">
    <location>
        <begin position="1"/>
        <end position="20"/>
    </location>
</feature>
<dbReference type="AlphaFoldDB" id="A0A371YQY5"/>
<reference evidence="6" key="3">
    <citation type="journal article" date="2019" name="Int. J. Syst. Evol. Microbiol.">
        <title>The Global Catalogue of Microorganisms (GCM) 10K type strain sequencing project: providing services to taxonomists for standard genome sequencing and annotation.</title>
        <authorList>
            <consortium name="The Broad Institute Genomics Platform"/>
            <consortium name="The Broad Institute Genome Sequencing Center for Infectious Disease"/>
            <person name="Wu L."/>
            <person name="Ma J."/>
        </authorList>
    </citation>
    <scope>NUCLEOTIDE SEQUENCE [LARGE SCALE GENOMIC DNA]</scope>
    <source>
        <strain evidence="6">KCTC 62575</strain>
    </source>
</reference>
<dbReference type="InterPro" id="IPR025485">
    <property type="entry name" value="DUF4377"/>
</dbReference>
<dbReference type="Pfam" id="PF14302">
    <property type="entry name" value="DUF4377"/>
    <property type="match status" value="1"/>
</dbReference>
<keyword evidence="6" id="KW-1185">Reference proteome</keyword>
<accession>A0A371YQY5</accession>
<gene>
    <name evidence="3" type="ORF">ACFODO_11855</name>
    <name evidence="4" type="ORF">C9E89_008780</name>
</gene>
<dbReference type="OrthoDB" id="7871744at2"/>
<comment type="caution">
    <text evidence="4">The sequence shown here is derived from an EMBL/GenBank/DDBJ whole genome shotgun (WGS) entry which is preliminary data.</text>
</comment>
<evidence type="ECO:0000313" key="3">
    <source>
        <dbReference type="EMBL" id="MFC2995954.1"/>
    </source>
</evidence>
<dbReference type="Proteomes" id="UP001595455">
    <property type="component" value="Unassembled WGS sequence"/>
</dbReference>
<name>A0A371YQY5_9GAMM</name>
<dbReference type="EMBL" id="PYIX02000011">
    <property type="protein sequence ID" value="RFC83887.1"/>
    <property type="molecule type" value="Genomic_DNA"/>
</dbReference>
<organism evidence="4 5">
    <name type="scientific">Acinetobacter sichuanensis</name>
    <dbReference type="NCBI Taxonomy" id="2136183"/>
    <lineage>
        <taxon>Bacteria</taxon>
        <taxon>Pseudomonadati</taxon>
        <taxon>Pseudomonadota</taxon>
        <taxon>Gammaproteobacteria</taxon>
        <taxon>Moraxellales</taxon>
        <taxon>Moraxellaceae</taxon>
        <taxon>Acinetobacter</taxon>
    </lineage>
</organism>